<organism evidence="2">
    <name type="scientific">marine sediment metagenome</name>
    <dbReference type="NCBI Taxonomy" id="412755"/>
    <lineage>
        <taxon>unclassified sequences</taxon>
        <taxon>metagenomes</taxon>
        <taxon>ecological metagenomes</taxon>
    </lineage>
</organism>
<dbReference type="Pfam" id="PF02602">
    <property type="entry name" value="HEM4"/>
    <property type="match status" value="1"/>
</dbReference>
<protein>
    <recommendedName>
        <fullName evidence="1">Tetrapyrrole biosynthesis uroporphyrinogen III synthase domain-containing protein</fullName>
    </recommendedName>
</protein>
<sequence>EHVAVACIGPITAHTAREKGLTVQVMPSEYTIEALTHAIIDHFSS</sequence>
<dbReference type="InterPro" id="IPR036108">
    <property type="entry name" value="4pyrrol_syn_uPrphyn_synt_sf"/>
</dbReference>
<dbReference type="GO" id="GO:0033014">
    <property type="term" value="P:tetrapyrrole biosynthetic process"/>
    <property type="evidence" value="ECO:0007669"/>
    <property type="project" value="InterPro"/>
</dbReference>
<comment type="caution">
    <text evidence="2">The sequence shown here is derived from an EMBL/GenBank/DDBJ whole genome shotgun (WGS) entry which is preliminary data.</text>
</comment>
<dbReference type="Gene3D" id="3.40.50.10090">
    <property type="match status" value="1"/>
</dbReference>
<evidence type="ECO:0000259" key="1">
    <source>
        <dbReference type="Pfam" id="PF02602"/>
    </source>
</evidence>
<feature type="domain" description="Tetrapyrrole biosynthesis uroporphyrinogen III synthase" evidence="1">
    <location>
        <begin position="2"/>
        <end position="36"/>
    </location>
</feature>
<reference evidence="2" key="1">
    <citation type="journal article" date="2014" name="Front. Microbiol.">
        <title>High frequency of phylogenetically diverse reductive dehalogenase-homologous genes in deep subseafloor sedimentary metagenomes.</title>
        <authorList>
            <person name="Kawai M."/>
            <person name="Futagami T."/>
            <person name="Toyoda A."/>
            <person name="Takaki Y."/>
            <person name="Nishi S."/>
            <person name="Hori S."/>
            <person name="Arai W."/>
            <person name="Tsubouchi T."/>
            <person name="Morono Y."/>
            <person name="Uchiyama I."/>
            <person name="Ito T."/>
            <person name="Fujiyama A."/>
            <person name="Inagaki F."/>
            <person name="Takami H."/>
        </authorList>
    </citation>
    <scope>NUCLEOTIDE SEQUENCE</scope>
    <source>
        <strain evidence="2">Expedition CK06-06</strain>
    </source>
</reference>
<dbReference type="AlphaFoldDB" id="X0XJP8"/>
<accession>X0XJP8</accession>
<dbReference type="EMBL" id="BARS01045692">
    <property type="protein sequence ID" value="GAG35552.1"/>
    <property type="molecule type" value="Genomic_DNA"/>
</dbReference>
<name>X0XJP8_9ZZZZ</name>
<dbReference type="GO" id="GO:0004852">
    <property type="term" value="F:uroporphyrinogen-III synthase activity"/>
    <property type="evidence" value="ECO:0007669"/>
    <property type="project" value="InterPro"/>
</dbReference>
<dbReference type="SUPFAM" id="SSF69618">
    <property type="entry name" value="HemD-like"/>
    <property type="match status" value="1"/>
</dbReference>
<gene>
    <name evidence="2" type="ORF">S01H1_68877</name>
</gene>
<dbReference type="InterPro" id="IPR003754">
    <property type="entry name" value="4pyrrol_synth_uPrphyn_synth"/>
</dbReference>
<proteinExistence type="predicted"/>
<feature type="non-terminal residue" evidence="2">
    <location>
        <position position="1"/>
    </location>
</feature>
<evidence type="ECO:0000313" key="2">
    <source>
        <dbReference type="EMBL" id="GAG35552.1"/>
    </source>
</evidence>